<feature type="transmembrane region" description="Helical" evidence="1">
    <location>
        <begin position="32"/>
        <end position="50"/>
    </location>
</feature>
<keyword evidence="3" id="KW-1185">Reference proteome</keyword>
<evidence type="ECO:0000313" key="2">
    <source>
        <dbReference type="EMBL" id="SEE01755.1"/>
    </source>
</evidence>
<dbReference type="Proteomes" id="UP000199220">
    <property type="component" value="Unassembled WGS sequence"/>
</dbReference>
<evidence type="ECO:0000313" key="3">
    <source>
        <dbReference type="Proteomes" id="UP000199220"/>
    </source>
</evidence>
<organism evidence="2 3">
    <name type="scientific">Ruania alba</name>
    <dbReference type="NCBI Taxonomy" id="648782"/>
    <lineage>
        <taxon>Bacteria</taxon>
        <taxon>Bacillati</taxon>
        <taxon>Actinomycetota</taxon>
        <taxon>Actinomycetes</taxon>
        <taxon>Micrococcales</taxon>
        <taxon>Ruaniaceae</taxon>
        <taxon>Ruania</taxon>
    </lineage>
</organism>
<dbReference type="STRING" id="648782.SAMN04488554_1316"/>
<keyword evidence="1" id="KW-0472">Membrane</keyword>
<gene>
    <name evidence="2" type="ORF">SAMN04488554_1316</name>
</gene>
<dbReference type="OrthoDB" id="5197832at2"/>
<dbReference type="AlphaFoldDB" id="A0A1H5FE69"/>
<keyword evidence="1" id="KW-0812">Transmembrane</keyword>
<keyword evidence="1" id="KW-1133">Transmembrane helix</keyword>
<dbReference type="RefSeq" id="WP_089773031.1">
    <property type="nucleotide sequence ID" value="NZ_FNTX01000001.1"/>
</dbReference>
<sequence>MPVVLIAASLVLAGWAGWRALRDQPVILRQLIAGAVLEGILVVQMIVAGVQIARGHEVDPVLLWGYLITALLLLPAAAVVAVAERSRWSSVVLGAACLTVVAMQVRVHQLWTGGV</sequence>
<accession>A0A1H5FE69</accession>
<dbReference type="EMBL" id="FNTX01000001">
    <property type="protein sequence ID" value="SEE01755.1"/>
    <property type="molecule type" value="Genomic_DNA"/>
</dbReference>
<proteinExistence type="predicted"/>
<evidence type="ECO:0000256" key="1">
    <source>
        <dbReference type="SAM" id="Phobius"/>
    </source>
</evidence>
<name>A0A1H5FE69_9MICO</name>
<feature type="transmembrane region" description="Helical" evidence="1">
    <location>
        <begin position="62"/>
        <end position="82"/>
    </location>
</feature>
<protein>
    <submittedName>
        <fullName evidence="2">Uncharacterized protein</fullName>
    </submittedName>
</protein>
<feature type="transmembrane region" description="Helical" evidence="1">
    <location>
        <begin position="88"/>
        <end position="107"/>
    </location>
</feature>
<reference evidence="3" key="1">
    <citation type="submission" date="2016-10" db="EMBL/GenBank/DDBJ databases">
        <authorList>
            <person name="Varghese N."/>
            <person name="Submissions S."/>
        </authorList>
    </citation>
    <scope>NUCLEOTIDE SEQUENCE [LARGE SCALE GENOMIC DNA]</scope>
    <source>
        <strain evidence="3">DSM 21368</strain>
    </source>
</reference>